<protein>
    <recommendedName>
        <fullName evidence="1">PNT domain-containing protein</fullName>
    </recommendedName>
</protein>
<evidence type="ECO:0000313" key="3">
    <source>
        <dbReference type="Proteomes" id="UP000015241"/>
    </source>
</evidence>
<gene>
    <name evidence="2" type="ORF">FOMPIDRAFT_1053749</name>
</gene>
<sequence length="130" mass="15049">MFATSQRGSFRGTGRPGIKVHTQYNYVTADPVGWTSDEVTKYITRHSRDFSDPERLSNIVIDNKLTGRYFVEMDREEFRQAANIMLRGDNDISQDFKRLWDILQGKAKRTSPVVPHRSPVWDIFSPESPL</sequence>
<dbReference type="Pfam" id="PF02198">
    <property type="entry name" value="SAM_PNT"/>
    <property type="match status" value="1"/>
</dbReference>
<dbReference type="InterPro" id="IPR003118">
    <property type="entry name" value="Pointed_dom"/>
</dbReference>
<dbReference type="AlphaFoldDB" id="S8FBK8"/>
<dbReference type="InterPro" id="IPR013761">
    <property type="entry name" value="SAM/pointed_sf"/>
</dbReference>
<dbReference type="EMBL" id="KE504197">
    <property type="protein sequence ID" value="EPS95954.1"/>
    <property type="molecule type" value="Genomic_DNA"/>
</dbReference>
<dbReference type="Gene3D" id="1.10.150.50">
    <property type="entry name" value="Transcription Factor, Ets-1"/>
    <property type="match status" value="1"/>
</dbReference>
<accession>S8FBK8</accession>
<keyword evidence="3" id="KW-1185">Reference proteome</keyword>
<evidence type="ECO:0000259" key="1">
    <source>
        <dbReference type="Pfam" id="PF02198"/>
    </source>
</evidence>
<dbReference type="SUPFAM" id="SSF47769">
    <property type="entry name" value="SAM/Pointed domain"/>
    <property type="match status" value="1"/>
</dbReference>
<feature type="domain" description="PNT" evidence="1">
    <location>
        <begin position="25"/>
        <end position="88"/>
    </location>
</feature>
<reference evidence="2 3" key="1">
    <citation type="journal article" date="2012" name="Science">
        <title>The Paleozoic origin of enzymatic lignin decomposition reconstructed from 31 fungal genomes.</title>
        <authorList>
            <person name="Floudas D."/>
            <person name="Binder M."/>
            <person name="Riley R."/>
            <person name="Barry K."/>
            <person name="Blanchette R.A."/>
            <person name="Henrissat B."/>
            <person name="Martinez A.T."/>
            <person name="Otillar R."/>
            <person name="Spatafora J.W."/>
            <person name="Yadav J.S."/>
            <person name="Aerts A."/>
            <person name="Benoit I."/>
            <person name="Boyd A."/>
            <person name="Carlson A."/>
            <person name="Copeland A."/>
            <person name="Coutinho P.M."/>
            <person name="de Vries R.P."/>
            <person name="Ferreira P."/>
            <person name="Findley K."/>
            <person name="Foster B."/>
            <person name="Gaskell J."/>
            <person name="Glotzer D."/>
            <person name="Gorecki P."/>
            <person name="Heitman J."/>
            <person name="Hesse C."/>
            <person name="Hori C."/>
            <person name="Igarashi K."/>
            <person name="Jurgens J.A."/>
            <person name="Kallen N."/>
            <person name="Kersten P."/>
            <person name="Kohler A."/>
            <person name="Kuees U."/>
            <person name="Kumar T.K.A."/>
            <person name="Kuo A."/>
            <person name="LaButti K."/>
            <person name="Larrondo L.F."/>
            <person name="Lindquist E."/>
            <person name="Ling A."/>
            <person name="Lombard V."/>
            <person name="Lucas S."/>
            <person name="Lundell T."/>
            <person name="Martin R."/>
            <person name="McLaughlin D.J."/>
            <person name="Morgenstern I."/>
            <person name="Morin E."/>
            <person name="Murat C."/>
            <person name="Nagy L.G."/>
            <person name="Nolan M."/>
            <person name="Ohm R.A."/>
            <person name="Patyshakuliyeva A."/>
            <person name="Rokas A."/>
            <person name="Ruiz-Duenas F.J."/>
            <person name="Sabat G."/>
            <person name="Salamov A."/>
            <person name="Samejima M."/>
            <person name="Schmutz J."/>
            <person name="Slot J.C."/>
            <person name="St John F."/>
            <person name="Stenlid J."/>
            <person name="Sun H."/>
            <person name="Sun S."/>
            <person name="Syed K."/>
            <person name="Tsang A."/>
            <person name="Wiebenga A."/>
            <person name="Young D."/>
            <person name="Pisabarro A."/>
            <person name="Eastwood D.C."/>
            <person name="Martin F."/>
            <person name="Cullen D."/>
            <person name="Grigoriev I.V."/>
            <person name="Hibbett D.S."/>
        </authorList>
    </citation>
    <scope>NUCLEOTIDE SEQUENCE</scope>
    <source>
        <strain evidence="3">FP-58527</strain>
    </source>
</reference>
<dbReference type="GO" id="GO:0043565">
    <property type="term" value="F:sequence-specific DNA binding"/>
    <property type="evidence" value="ECO:0007669"/>
    <property type="project" value="InterPro"/>
</dbReference>
<organism evidence="2 3">
    <name type="scientific">Fomitopsis schrenkii</name>
    <name type="common">Brown rot fungus</name>
    <dbReference type="NCBI Taxonomy" id="2126942"/>
    <lineage>
        <taxon>Eukaryota</taxon>
        <taxon>Fungi</taxon>
        <taxon>Dikarya</taxon>
        <taxon>Basidiomycota</taxon>
        <taxon>Agaricomycotina</taxon>
        <taxon>Agaricomycetes</taxon>
        <taxon>Polyporales</taxon>
        <taxon>Fomitopsis</taxon>
    </lineage>
</organism>
<dbReference type="HOGENOM" id="CLU_1938203_0_0_1"/>
<dbReference type="InParanoid" id="S8FBK8"/>
<name>S8FBK8_FOMSC</name>
<proteinExistence type="predicted"/>
<evidence type="ECO:0000313" key="2">
    <source>
        <dbReference type="EMBL" id="EPS95954.1"/>
    </source>
</evidence>
<dbReference type="Proteomes" id="UP000015241">
    <property type="component" value="Unassembled WGS sequence"/>
</dbReference>